<protein>
    <submittedName>
        <fullName evidence="5">Putative patatin-like phospholipase</fullName>
    </submittedName>
</protein>
<gene>
    <name evidence="5" type="ORF">UCRPC4_g00108</name>
</gene>
<comment type="caution">
    <text evidence="5">The sequence shown here is derived from an EMBL/GenBank/DDBJ whole genome shotgun (WGS) entry which is preliminary data.</text>
</comment>
<dbReference type="Pfam" id="PF01734">
    <property type="entry name" value="Patatin"/>
    <property type="match status" value="1"/>
</dbReference>
<dbReference type="GO" id="GO:0047499">
    <property type="term" value="F:calcium-independent phospholipase A2 activity"/>
    <property type="evidence" value="ECO:0007669"/>
    <property type="project" value="TreeGrafter"/>
</dbReference>
<dbReference type="CDD" id="cd07199">
    <property type="entry name" value="Pat17_PNPLA8_PNPLA9_like"/>
    <property type="match status" value="1"/>
</dbReference>
<keyword evidence="1 2" id="KW-0443">Lipid metabolism</keyword>
<dbReference type="GO" id="GO:0016042">
    <property type="term" value="P:lipid catabolic process"/>
    <property type="evidence" value="ECO:0007669"/>
    <property type="project" value="UniProtKB-UniRule"/>
</dbReference>
<feature type="active site" description="Nucleophile" evidence="2">
    <location>
        <position position="397"/>
    </location>
</feature>
<keyword evidence="2" id="KW-0442">Lipid degradation</keyword>
<evidence type="ECO:0000256" key="3">
    <source>
        <dbReference type="SAM" id="MobiDB-lite"/>
    </source>
</evidence>
<dbReference type="EMBL" id="LCWF01000002">
    <property type="protein sequence ID" value="KKY29202.1"/>
    <property type="molecule type" value="Genomic_DNA"/>
</dbReference>
<dbReference type="InterPro" id="IPR016035">
    <property type="entry name" value="Acyl_Trfase/lysoPLipase"/>
</dbReference>
<dbReference type="GO" id="GO:0016020">
    <property type="term" value="C:membrane"/>
    <property type="evidence" value="ECO:0007669"/>
    <property type="project" value="TreeGrafter"/>
</dbReference>
<feature type="short sequence motif" description="GXGXXG" evidence="2">
    <location>
        <begin position="361"/>
        <end position="366"/>
    </location>
</feature>
<dbReference type="PANTHER" id="PTHR24185:SF8">
    <property type="entry name" value="PNPLA DOMAIN-CONTAINING PROTEIN"/>
    <property type="match status" value="1"/>
</dbReference>
<evidence type="ECO:0000256" key="2">
    <source>
        <dbReference type="PROSITE-ProRule" id="PRU01161"/>
    </source>
</evidence>
<dbReference type="PANTHER" id="PTHR24185">
    <property type="entry name" value="CALCIUM-INDEPENDENT PHOSPHOLIPASE A2-GAMMA"/>
    <property type="match status" value="1"/>
</dbReference>
<evidence type="ECO:0000313" key="5">
    <source>
        <dbReference type="EMBL" id="KKY29202.1"/>
    </source>
</evidence>
<dbReference type="Gene3D" id="3.40.1090.10">
    <property type="entry name" value="Cytosolic phospholipase A2 catalytic domain"/>
    <property type="match status" value="1"/>
</dbReference>
<organism evidence="5 6">
    <name type="scientific">Phaeomoniella chlamydospora</name>
    <name type="common">Phaeoacremonium chlamydosporum</name>
    <dbReference type="NCBI Taxonomy" id="158046"/>
    <lineage>
        <taxon>Eukaryota</taxon>
        <taxon>Fungi</taxon>
        <taxon>Dikarya</taxon>
        <taxon>Ascomycota</taxon>
        <taxon>Pezizomycotina</taxon>
        <taxon>Eurotiomycetes</taxon>
        <taxon>Chaetothyriomycetidae</taxon>
        <taxon>Phaeomoniellales</taxon>
        <taxon>Phaeomoniellaceae</taxon>
        <taxon>Phaeomoniella</taxon>
    </lineage>
</organism>
<dbReference type="AlphaFoldDB" id="A0A0G2F339"/>
<proteinExistence type="predicted"/>
<feature type="active site" description="Proton acceptor" evidence="2">
    <location>
        <position position="564"/>
    </location>
</feature>
<name>A0A0G2F339_PHACM</name>
<dbReference type="GO" id="GO:0019369">
    <property type="term" value="P:arachidonate metabolic process"/>
    <property type="evidence" value="ECO:0007669"/>
    <property type="project" value="TreeGrafter"/>
</dbReference>
<feature type="compositionally biased region" description="Basic and acidic residues" evidence="3">
    <location>
        <begin position="814"/>
        <end position="824"/>
    </location>
</feature>
<accession>A0A0G2F339</accession>
<dbReference type="PROSITE" id="PS51635">
    <property type="entry name" value="PNPLA"/>
    <property type="match status" value="1"/>
</dbReference>
<keyword evidence="6" id="KW-1185">Reference proteome</keyword>
<dbReference type="OrthoDB" id="4145609at2759"/>
<dbReference type="InterPro" id="IPR002641">
    <property type="entry name" value="PNPLA_dom"/>
</dbReference>
<evidence type="ECO:0000256" key="1">
    <source>
        <dbReference type="ARBA" id="ARBA00023098"/>
    </source>
</evidence>
<feature type="short sequence motif" description="GXSXG" evidence="2">
    <location>
        <begin position="395"/>
        <end position="399"/>
    </location>
</feature>
<dbReference type="SUPFAM" id="SSF52151">
    <property type="entry name" value="FabD/lysophospholipase-like"/>
    <property type="match status" value="1"/>
</dbReference>
<dbReference type="GO" id="GO:0046486">
    <property type="term" value="P:glycerolipid metabolic process"/>
    <property type="evidence" value="ECO:0007669"/>
    <property type="project" value="UniProtKB-ARBA"/>
</dbReference>
<sequence length="838" mass="93919">MKAYSITPSLVVLIGGGAKSAALQVLTSVRKTRKYAASSRRRQAVNVNLHISSPCIVDGGPIFVAEGDIPYHAPKERPRSASCHETVRFTLPRIREGALEPAITAASEDIYSRLLCPFADVICFFAVDFDGYVSIARHLAACLDKGQPSTLPKTTYPRLLIVTEAQVPGPASDEEAKDVFLQVLREETVKGFQERFSTLEVVTVLPEGTTSASEPHYDRLREHFKEAVNEVRAARAEARMLFSARHFAAFFDYACDHFSKTTREPFDFIKTSRLRNPVPAELDEHLCNFLKRIESPEEVTEFAVPVIASSLLLDHYPPGMHADDRWLLKLHTCRLCGFELPDVTFRVKPDNAGISVLSIDGGGVRGIMPLQFLQILQDRIGLPIPVQEHFDVAFGTSSGGLITLALFLNGWSADDCANVFESLAKKAFKPRWYSCIPVLSQIPFISHFLILLASLLADGVYPPEDLEAALKNVFDSARGIQDYSYAMAIGAKIGIPVTTIMETDFCLFTNYNGDAPRHHDCGYSIVRPKDGSRKILLWEIARSTSAAPWYFKPKHIPGVGTFQDGGLWKNNPVDIALWEIPVIWPSIERPDLVISLGTGSLKARKKMGFSGLWSSRLLARLYGCLDRFISSKKIAEEFGNGRRKELDGRYFRFDGELSESSGLDETDKIRQIAAYARDQFCRSPEIDVVARRIIASLFYVELDRQPRKIKDKYFASGHIFCRVSRTQPAFEHLMNQLSKTCAVFSIDGHVVPGRVEDRSFTDGTGNFRKKIEFEGKERLSIHLKEGSFQPQHISGSPYVIEEMIRAQGLNKQFGRSDHLKRCDPEPQPGPPSKRRRIW</sequence>
<reference evidence="5 6" key="1">
    <citation type="submission" date="2015-05" db="EMBL/GenBank/DDBJ databases">
        <title>Distinctive expansion of gene families associated with plant cell wall degradation and secondary metabolism in the genomes of grapevine trunk pathogens.</title>
        <authorList>
            <person name="Lawrence D.P."/>
            <person name="Travadon R."/>
            <person name="Rolshausen P.E."/>
            <person name="Baumgartner K."/>
        </authorList>
    </citation>
    <scope>NUCLEOTIDE SEQUENCE [LARGE SCALE GENOMIC DNA]</scope>
    <source>
        <strain evidence="5">UCRPC4</strain>
    </source>
</reference>
<feature type="domain" description="PNPLA" evidence="4">
    <location>
        <begin position="357"/>
        <end position="577"/>
    </location>
</feature>
<evidence type="ECO:0000259" key="4">
    <source>
        <dbReference type="PROSITE" id="PS51635"/>
    </source>
</evidence>
<feature type="short sequence motif" description="DGA/G" evidence="2">
    <location>
        <begin position="564"/>
        <end position="566"/>
    </location>
</feature>
<evidence type="ECO:0000313" key="6">
    <source>
        <dbReference type="Proteomes" id="UP000053317"/>
    </source>
</evidence>
<reference evidence="5 6" key="2">
    <citation type="submission" date="2015-05" db="EMBL/GenBank/DDBJ databases">
        <authorList>
            <person name="Morales-Cruz A."/>
            <person name="Amrine K.C."/>
            <person name="Cantu D."/>
        </authorList>
    </citation>
    <scope>NUCLEOTIDE SEQUENCE [LARGE SCALE GENOMIC DNA]</scope>
    <source>
        <strain evidence="5">UCRPC4</strain>
    </source>
</reference>
<keyword evidence="2" id="KW-0378">Hydrolase</keyword>
<feature type="region of interest" description="Disordered" evidence="3">
    <location>
        <begin position="814"/>
        <end position="838"/>
    </location>
</feature>
<dbReference type="Proteomes" id="UP000053317">
    <property type="component" value="Unassembled WGS sequence"/>
</dbReference>